<protein>
    <recommendedName>
        <fullName evidence="4">Pectinesterase inhibitor domain-containing protein</fullName>
    </recommendedName>
</protein>
<feature type="chain" id="PRO_5002366604" description="Pectinesterase inhibitor domain-containing protein" evidence="1">
    <location>
        <begin position="30"/>
        <end position="197"/>
    </location>
</feature>
<dbReference type="InterPro" id="IPR035513">
    <property type="entry name" value="Invertase/methylesterase_inhib"/>
</dbReference>
<accession>A0A0E0LR45</accession>
<dbReference type="Proteomes" id="UP000026962">
    <property type="component" value="Chromosome 8"/>
</dbReference>
<keyword evidence="1" id="KW-0732">Signal</keyword>
<sequence length="197" mass="20148">MEKSCCTIFAVLSLSLTAAVLLAGGGADACGDYDVPSMSAAAACQKASTGRAMSQICADEVGTATSPDEEVTAFVLAAVNAAAKSCDATVHAVRDVVQDPSTPLEVREAGQACDGRYDEAMARLADAVGHLNGCQLAELSADAPAAVAAVDDCTTALLPVVGFSPLYNKVVGDRDRITVSLYDGIPFGWDDTSEIHS</sequence>
<dbReference type="AlphaFoldDB" id="A0A0E0LR45"/>
<dbReference type="OMA" id="GHLNGCQ"/>
<organism evidence="2">
    <name type="scientific">Oryza punctata</name>
    <name type="common">Red rice</name>
    <dbReference type="NCBI Taxonomy" id="4537"/>
    <lineage>
        <taxon>Eukaryota</taxon>
        <taxon>Viridiplantae</taxon>
        <taxon>Streptophyta</taxon>
        <taxon>Embryophyta</taxon>
        <taxon>Tracheophyta</taxon>
        <taxon>Spermatophyta</taxon>
        <taxon>Magnoliopsida</taxon>
        <taxon>Liliopsida</taxon>
        <taxon>Poales</taxon>
        <taxon>Poaceae</taxon>
        <taxon>BOP clade</taxon>
        <taxon>Oryzoideae</taxon>
        <taxon>Oryzeae</taxon>
        <taxon>Oryzinae</taxon>
        <taxon>Oryza</taxon>
    </lineage>
</organism>
<dbReference type="Gramene" id="OPUNC08G02410.1">
    <property type="protein sequence ID" value="OPUNC08G02410.1"/>
    <property type="gene ID" value="OPUNC08G02410"/>
</dbReference>
<dbReference type="EnsemblPlants" id="OPUNC08G02410.1">
    <property type="protein sequence ID" value="OPUNC08G02410.1"/>
    <property type="gene ID" value="OPUNC08G02410"/>
</dbReference>
<evidence type="ECO:0000256" key="1">
    <source>
        <dbReference type="SAM" id="SignalP"/>
    </source>
</evidence>
<evidence type="ECO:0008006" key="4">
    <source>
        <dbReference type="Google" id="ProtNLM"/>
    </source>
</evidence>
<feature type="signal peptide" evidence="1">
    <location>
        <begin position="1"/>
        <end position="29"/>
    </location>
</feature>
<dbReference type="Gene3D" id="1.20.140.40">
    <property type="entry name" value="Invertase/pectin methylesterase inhibitor family protein"/>
    <property type="match status" value="1"/>
</dbReference>
<dbReference type="SUPFAM" id="SSF101148">
    <property type="entry name" value="Plant invertase/pectin methylesterase inhibitor"/>
    <property type="match status" value="1"/>
</dbReference>
<dbReference type="PANTHER" id="PTHR34838">
    <property type="entry name" value="OS08G0142100 PROTEIN-RELATED"/>
    <property type="match status" value="1"/>
</dbReference>
<reference evidence="2" key="1">
    <citation type="submission" date="2015-04" db="UniProtKB">
        <authorList>
            <consortium name="EnsemblPlants"/>
        </authorList>
    </citation>
    <scope>IDENTIFICATION</scope>
</reference>
<proteinExistence type="predicted"/>
<name>A0A0E0LR45_ORYPU</name>
<reference evidence="2" key="2">
    <citation type="submission" date="2018-05" db="EMBL/GenBank/DDBJ databases">
        <title>OpunRS2 (Oryza punctata Reference Sequence Version 2).</title>
        <authorList>
            <person name="Zhang J."/>
            <person name="Kudrna D."/>
            <person name="Lee S."/>
            <person name="Talag J."/>
            <person name="Welchert J."/>
            <person name="Wing R.A."/>
        </authorList>
    </citation>
    <scope>NUCLEOTIDE SEQUENCE [LARGE SCALE GENOMIC DNA]</scope>
</reference>
<evidence type="ECO:0000313" key="3">
    <source>
        <dbReference type="Proteomes" id="UP000026962"/>
    </source>
</evidence>
<evidence type="ECO:0000313" key="2">
    <source>
        <dbReference type="EnsemblPlants" id="OPUNC08G02410.1"/>
    </source>
</evidence>
<dbReference type="PANTHER" id="PTHR34838:SF3">
    <property type="entry name" value="OS08G0142100 PROTEIN"/>
    <property type="match status" value="1"/>
</dbReference>
<keyword evidence="3" id="KW-1185">Reference proteome</keyword>
<dbReference type="HOGENOM" id="CLU_092954_1_0_1"/>